<dbReference type="RefSeq" id="WP_184254271.1">
    <property type="nucleotide sequence ID" value="NZ_JACHIO010000005.1"/>
</dbReference>
<dbReference type="Pfam" id="PF22725">
    <property type="entry name" value="GFO_IDH_MocA_C3"/>
    <property type="match status" value="1"/>
</dbReference>
<evidence type="ECO:0000313" key="6">
    <source>
        <dbReference type="Proteomes" id="UP000584867"/>
    </source>
</evidence>
<dbReference type="InterPro" id="IPR000683">
    <property type="entry name" value="Gfo/Idh/MocA-like_OxRdtase_N"/>
</dbReference>
<dbReference type="GO" id="GO:0016491">
    <property type="term" value="F:oxidoreductase activity"/>
    <property type="evidence" value="ECO:0007669"/>
    <property type="project" value="UniProtKB-KW"/>
</dbReference>
<evidence type="ECO:0000313" key="5">
    <source>
        <dbReference type="EMBL" id="MBB5063260.1"/>
    </source>
</evidence>
<feature type="domain" description="GFO/IDH/MocA-like oxidoreductase" evidence="4">
    <location>
        <begin position="131"/>
        <end position="226"/>
    </location>
</feature>
<dbReference type="PANTHER" id="PTHR22604">
    <property type="entry name" value="OXIDOREDUCTASES"/>
    <property type="match status" value="1"/>
</dbReference>
<dbReference type="Gene3D" id="3.40.50.720">
    <property type="entry name" value="NAD(P)-binding Rossmann-like Domain"/>
    <property type="match status" value="1"/>
</dbReference>
<dbReference type="InterPro" id="IPR050984">
    <property type="entry name" value="Gfo/Idh/MocA_domain"/>
</dbReference>
<organism evidence="5 6">
    <name type="scientific">Granulicella mallensis</name>
    <dbReference type="NCBI Taxonomy" id="940614"/>
    <lineage>
        <taxon>Bacteria</taxon>
        <taxon>Pseudomonadati</taxon>
        <taxon>Acidobacteriota</taxon>
        <taxon>Terriglobia</taxon>
        <taxon>Terriglobales</taxon>
        <taxon>Acidobacteriaceae</taxon>
        <taxon>Granulicella</taxon>
    </lineage>
</organism>
<evidence type="ECO:0000256" key="2">
    <source>
        <dbReference type="ARBA" id="ARBA00023002"/>
    </source>
</evidence>
<dbReference type="InterPro" id="IPR036291">
    <property type="entry name" value="NAD(P)-bd_dom_sf"/>
</dbReference>
<dbReference type="Gene3D" id="3.30.360.10">
    <property type="entry name" value="Dihydrodipicolinate Reductase, domain 2"/>
    <property type="match status" value="1"/>
</dbReference>
<dbReference type="PANTHER" id="PTHR22604:SF105">
    <property type="entry name" value="TRANS-1,2-DIHYDROBENZENE-1,2-DIOL DEHYDROGENASE"/>
    <property type="match status" value="1"/>
</dbReference>
<evidence type="ECO:0000259" key="4">
    <source>
        <dbReference type="Pfam" id="PF22725"/>
    </source>
</evidence>
<dbReference type="EMBL" id="JACHIO010000005">
    <property type="protein sequence ID" value="MBB5063260.1"/>
    <property type="molecule type" value="Genomic_DNA"/>
</dbReference>
<proteinExistence type="inferred from homology"/>
<dbReference type="Proteomes" id="UP000584867">
    <property type="component" value="Unassembled WGS sequence"/>
</dbReference>
<dbReference type="GO" id="GO:0000166">
    <property type="term" value="F:nucleotide binding"/>
    <property type="evidence" value="ECO:0007669"/>
    <property type="project" value="InterPro"/>
</dbReference>
<dbReference type="Pfam" id="PF01408">
    <property type="entry name" value="GFO_IDH_MocA"/>
    <property type="match status" value="1"/>
</dbReference>
<reference evidence="5 6" key="1">
    <citation type="submission" date="2020-08" db="EMBL/GenBank/DDBJ databases">
        <title>Genomic Encyclopedia of Type Strains, Phase IV (KMG-V): Genome sequencing to study the core and pangenomes of soil and plant-associated prokaryotes.</title>
        <authorList>
            <person name="Whitman W."/>
        </authorList>
    </citation>
    <scope>NUCLEOTIDE SEQUENCE [LARGE SCALE GENOMIC DNA]</scope>
    <source>
        <strain evidence="5 6">X5P3</strain>
    </source>
</reference>
<evidence type="ECO:0000256" key="1">
    <source>
        <dbReference type="ARBA" id="ARBA00010928"/>
    </source>
</evidence>
<feature type="domain" description="Gfo/Idh/MocA-like oxidoreductase N-terminal" evidence="3">
    <location>
        <begin position="7"/>
        <end position="120"/>
    </location>
</feature>
<comment type="caution">
    <text evidence="5">The sequence shown here is derived from an EMBL/GenBank/DDBJ whole genome shotgun (WGS) entry which is preliminary data.</text>
</comment>
<dbReference type="InterPro" id="IPR055170">
    <property type="entry name" value="GFO_IDH_MocA-like_dom"/>
</dbReference>
<keyword evidence="2" id="KW-0560">Oxidoreductase</keyword>
<dbReference type="SUPFAM" id="SSF55347">
    <property type="entry name" value="Glyceraldehyde-3-phosphate dehydrogenase-like, C-terminal domain"/>
    <property type="match status" value="1"/>
</dbReference>
<accession>A0A7W8EAB1</accession>
<comment type="similarity">
    <text evidence="1">Belongs to the Gfo/Idh/MocA family.</text>
</comment>
<dbReference type="AlphaFoldDB" id="A0A7W8EAB1"/>
<name>A0A7W8EAB1_9BACT</name>
<protein>
    <submittedName>
        <fullName evidence="5">Putative dehydrogenase</fullName>
    </submittedName>
</protein>
<gene>
    <name evidence="5" type="ORF">HDF15_001600</name>
</gene>
<dbReference type="SUPFAM" id="SSF51735">
    <property type="entry name" value="NAD(P)-binding Rossmann-fold domains"/>
    <property type="match status" value="1"/>
</dbReference>
<sequence>MSGKDKIRFGIIGSGGIARRFALSMQHTENACVSAVWGRNEATVAALAEAGNAEVCLTLDALFDRCDAVYIATLPDTHEPFALAALEARKPVLCEKPLMRSSEELDRVLVAARENNQLFMEAMKPPFFPLHRSLREHLEKDPIGNVQYVQSGYCDARVSQYHPSWRADLHGGALQGIGVYQAWLAVEWLGPASSIATIGRMQNGVDAFAFVQVEHQRGFSQLHCGMGLSSPGEATLCAEGGHVSLHAPWWNPVRATIRYKDGRTVTLDEPFAGGGLQYEVDHFCQLLRTDMKMSPVLTHTISRDVMHILDAARAQVMASQLHRG</sequence>
<evidence type="ECO:0000259" key="3">
    <source>
        <dbReference type="Pfam" id="PF01408"/>
    </source>
</evidence>